<dbReference type="AlphaFoldDB" id="A0A835N2V4"/>
<evidence type="ECO:0000256" key="2">
    <source>
        <dbReference type="SAM" id="MobiDB-lite"/>
    </source>
</evidence>
<name>A0A835N2V4_9ROSI</name>
<reference evidence="4 5" key="1">
    <citation type="submission" date="2020-10" db="EMBL/GenBank/DDBJ databases">
        <title>Plant Genome Project.</title>
        <authorList>
            <person name="Zhang R.-G."/>
        </authorList>
    </citation>
    <scope>NUCLEOTIDE SEQUENCE [LARGE SCALE GENOMIC DNA]</scope>
    <source>
        <strain evidence="4">FAFU-HL-1</strain>
        <tissue evidence="4">Leaf</tissue>
    </source>
</reference>
<gene>
    <name evidence="4" type="ORF">SADUNF_Sadunf04G0101200</name>
</gene>
<evidence type="ECO:0000313" key="4">
    <source>
        <dbReference type="EMBL" id="KAF9684276.1"/>
    </source>
</evidence>
<evidence type="ECO:0000313" key="5">
    <source>
        <dbReference type="Proteomes" id="UP000657918"/>
    </source>
</evidence>
<dbReference type="PANTHER" id="PTHR22814">
    <property type="entry name" value="COPPER TRANSPORT PROTEIN ATOX1-RELATED"/>
    <property type="match status" value="1"/>
</dbReference>
<dbReference type="SUPFAM" id="SSF55008">
    <property type="entry name" value="HMA, heavy metal-associated domain"/>
    <property type="match status" value="1"/>
</dbReference>
<dbReference type="OrthoDB" id="1110082at2759"/>
<accession>A0A835N2V4</accession>
<feature type="domain" description="HMA" evidence="3">
    <location>
        <begin position="45"/>
        <end position="109"/>
    </location>
</feature>
<keyword evidence="1" id="KW-0479">Metal-binding</keyword>
<dbReference type="EMBL" id="JADGMS010000004">
    <property type="protein sequence ID" value="KAF9684276.1"/>
    <property type="molecule type" value="Genomic_DNA"/>
</dbReference>
<dbReference type="Gene3D" id="3.30.70.100">
    <property type="match status" value="1"/>
</dbReference>
<dbReference type="InterPro" id="IPR036163">
    <property type="entry name" value="HMA_dom_sf"/>
</dbReference>
<dbReference type="Pfam" id="PF00403">
    <property type="entry name" value="HMA"/>
    <property type="match status" value="1"/>
</dbReference>
<feature type="compositionally biased region" description="Basic residues" evidence="2">
    <location>
        <begin position="1"/>
        <end position="18"/>
    </location>
</feature>
<protein>
    <recommendedName>
        <fullName evidence="3">HMA domain-containing protein</fullName>
    </recommendedName>
</protein>
<comment type="caution">
    <text evidence="4">The sequence shown here is derived from an EMBL/GenBank/DDBJ whole genome shotgun (WGS) entry which is preliminary data.</text>
</comment>
<dbReference type="GO" id="GO:0046872">
    <property type="term" value="F:metal ion binding"/>
    <property type="evidence" value="ECO:0007669"/>
    <property type="project" value="UniProtKB-KW"/>
</dbReference>
<evidence type="ECO:0000259" key="3">
    <source>
        <dbReference type="PROSITE" id="PS50846"/>
    </source>
</evidence>
<organism evidence="4 5">
    <name type="scientific">Salix dunnii</name>
    <dbReference type="NCBI Taxonomy" id="1413687"/>
    <lineage>
        <taxon>Eukaryota</taxon>
        <taxon>Viridiplantae</taxon>
        <taxon>Streptophyta</taxon>
        <taxon>Embryophyta</taxon>
        <taxon>Tracheophyta</taxon>
        <taxon>Spermatophyta</taxon>
        <taxon>Magnoliopsida</taxon>
        <taxon>eudicotyledons</taxon>
        <taxon>Gunneridae</taxon>
        <taxon>Pentapetalae</taxon>
        <taxon>rosids</taxon>
        <taxon>fabids</taxon>
        <taxon>Malpighiales</taxon>
        <taxon>Salicaceae</taxon>
        <taxon>Saliceae</taxon>
        <taxon>Salix</taxon>
    </lineage>
</organism>
<dbReference type="CDD" id="cd00371">
    <property type="entry name" value="HMA"/>
    <property type="match status" value="1"/>
</dbReference>
<dbReference type="PANTHER" id="PTHR22814:SF289">
    <property type="entry name" value="HMA DOMAIN-CONTAINING PROTEIN"/>
    <property type="match status" value="1"/>
</dbReference>
<dbReference type="PROSITE" id="PS50846">
    <property type="entry name" value="HMA_2"/>
    <property type="match status" value="1"/>
</dbReference>
<keyword evidence="5" id="KW-1185">Reference proteome</keyword>
<evidence type="ECO:0000256" key="1">
    <source>
        <dbReference type="ARBA" id="ARBA00022723"/>
    </source>
</evidence>
<dbReference type="InterPro" id="IPR006121">
    <property type="entry name" value="HMA_dom"/>
</dbReference>
<feature type="region of interest" description="Disordered" evidence="2">
    <location>
        <begin position="1"/>
        <end position="27"/>
    </location>
</feature>
<proteinExistence type="predicted"/>
<sequence>MDHLSRKLPYRKQTKKAKNGRDGEKKRLLSNSSLEVSMAESLAPPSACILRVDVYRCSKCSEKVKKRLQNINGVNLVDINSKKGLVIVSGLVDPSTLQKAITKIGKKAEVVAYEKDPVQAKKKLDQFIRNTQKEHGIRNERKCCCSKESKDADKPVPVVHDHEAISLPPQPYYGMESEMAPPAWYEQTSVGPGFYGAGYHVLPPRYPTPMAPYNYTGRPYGYNGHRPPVYATLPPLQPTLPPPAPINASWFPLQQTFPPPPPRPQIPFSNLHAVYGGQKDVPAGNSIYHAFSDDNAAACSIM</sequence>
<dbReference type="Proteomes" id="UP000657918">
    <property type="component" value="Chromosome 4"/>
</dbReference>